<gene>
    <name evidence="2" type="ORF">H6G68_20720</name>
</gene>
<evidence type="ECO:0000313" key="3">
    <source>
        <dbReference type="Proteomes" id="UP000660381"/>
    </source>
</evidence>
<name>A0ABR8J703_9NOST</name>
<protein>
    <submittedName>
        <fullName evidence="2">Uncharacterized protein</fullName>
    </submittedName>
</protein>
<evidence type="ECO:0000256" key="1">
    <source>
        <dbReference type="SAM" id="MobiDB-lite"/>
    </source>
</evidence>
<keyword evidence="3" id="KW-1185">Reference proteome</keyword>
<reference evidence="2 3" key="1">
    <citation type="journal article" date="2020" name="ISME J.">
        <title>Comparative genomics reveals insights into cyanobacterial evolution and habitat adaptation.</title>
        <authorList>
            <person name="Chen M.Y."/>
            <person name="Teng W.K."/>
            <person name="Zhao L."/>
            <person name="Hu C.X."/>
            <person name="Zhou Y.K."/>
            <person name="Han B.P."/>
            <person name="Song L.R."/>
            <person name="Shu W.S."/>
        </authorList>
    </citation>
    <scope>NUCLEOTIDE SEQUENCE [LARGE SCALE GENOMIC DNA]</scope>
    <source>
        <strain evidence="2 3">FACHB-362</strain>
    </source>
</reference>
<evidence type="ECO:0000313" key="2">
    <source>
        <dbReference type="EMBL" id="MBD2694146.1"/>
    </source>
</evidence>
<organism evidence="2 3">
    <name type="scientific">Anabaena catenula FACHB-362</name>
    <dbReference type="NCBI Taxonomy" id="2692877"/>
    <lineage>
        <taxon>Bacteria</taxon>
        <taxon>Bacillati</taxon>
        <taxon>Cyanobacteriota</taxon>
        <taxon>Cyanophyceae</taxon>
        <taxon>Nostocales</taxon>
        <taxon>Nostocaceae</taxon>
        <taxon>Anabaena</taxon>
    </lineage>
</organism>
<dbReference type="Proteomes" id="UP000660381">
    <property type="component" value="Unassembled WGS sequence"/>
</dbReference>
<accession>A0ABR8J703</accession>
<dbReference type="EMBL" id="JACJTQ010000040">
    <property type="protein sequence ID" value="MBD2694146.1"/>
    <property type="molecule type" value="Genomic_DNA"/>
</dbReference>
<comment type="caution">
    <text evidence="2">The sequence shown here is derived from an EMBL/GenBank/DDBJ whole genome shotgun (WGS) entry which is preliminary data.</text>
</comment>
<feature type="region of interest" description="Disordered" evidence="1">
    <location>
        <begin position="66"/>
        <end position="95"/>
    </location>
</feature>
<sequence length="136" mass="15707">MLKRDIQGKFALKNDDYRQVRSLRLTDDTWKALGIAAECNRMTRADYLEEIVKSNNLPSNTWKEGDLFPCSTRRNKNQDQQPDIAETHTPTPPNMTELEALRDQVLQELKLGKQAPGYKTTQKALNQYITLLSKRL</sequence>
<proteinExistence type="predicted"/>
<dbReference type="RefSeq" id="WP_190908334.1">
    <property type="nucleotide sequence ID" value="NZ_JACJTQ010000040.1"/>
</dbReference>